<proteinExistence type="predicted"/>
<evidence type="ECO:0000256" key="1">
    <source>
        <dbReference type="ARBA" id="ARBA00004651"/>
    </source>
</evidence>
<dbReference type="Pfam" id="PF02254">
    <property type="entry name" value="TrkA_N"/>
    <property type="match status" value="1"/>
</dbReference>
<dbReference type="PATRIC" id="fig|237258.4.peg.655"/>
<dbReference type="InterPro" id="IPR036721">
    <property type="entry name" value="RCK_C_sf"/>
</dbReference>
<evidence type="ECO:0000313" key="5">
    <source>
        <dbReference type="EMBL" id="OEL10381.1"/>
    </source>
</evidence>
<dbReference type="GO" id="GO:0008324">
    <property type="term" value="F:monoatomic cation transmembrane transporter activity"/>
    <property type="evidence" value="ECO:0007669"/>
    <property type="project" value="InterPro"/>
</dbReference>
<organism evidence="5 6">
    <name type="scientific">Cloacibacterium normanense</name>
    <dbReference type="NCBI Taxonomy" id="237258"/>
    <lineage>
        <taxon>Bacteria</taxon>
        <taxon>Pseudomonadati</taxon>
        <taxon>Bacteroidota</taxon>
        <taxon>Flavobacteriia</taxon>
        <taxon>Flavobacteriales</taxon>
        <taxon>Weeksellaceae</taxon>
    </lineage>
</organism>
<comment type="caution">
    <text evidence="5">The sequence shown here is derived from an EMBL/GenBank/DDBJ whole genome shotgun (WGS) entry which is preliminary data.</text>
</comment>
<evidence type="ECO:0000256" key="2">
    <source>
        <dbReference type="SAM" id="Phobius"/>
    </source>
</evidence>
<dbReference type="SUPFAM" id="SSF51735">
    <property type="entry name" value="NAD(P)-binding Rossmann-fold domains"/>
    <property type="match status" value="1"/>
</dbReference>
<dbReference type="InterPro" id="IPR006037">
    <property type="entry name" value="RCK_C"/>
</dbReference>
<feature type="transmembrane region" description="Helical" evidence="2">
    <location>
        <begin position="68"/>
        <end position="90"/>
    </location>
</feature>
<dbReference type="InterPro" id="IPR036291">
    <property type="entry name" value="NAD(P)-bd_dom_sf"/>
</dbReference>
<dbReference type="KEGG" id="cnr:EB819_11875"/>
<reference evidence="5 6" key="1">
    <citation type="submission" date="2016-09" db="EMBL/GenBank/DDBJ databases">
        <authorList>
            <person name="Capua I."/>
            <person name="De Benedictis P."/>
            <person name="Joannis T."/>
            <person name="Lombin L.H."/>
            <person name="Cattoli G."/>
        </authorList>
    </citation>
    <scope>NUCLEOTIDE SEQUENCE [LARGE SCALE GENOMIC DNA]</scope>
    <source>
        <strain evidence="5 6">NRS-1</strain>
    </source>
</reference>
<keyword evidence="6" id="KW-1185">Reference proteome</keyword>
<dbReference type="PROSITE" id="PS51201">
    <property type="entry name" value="RCK_N"/>
    <property type="match status" value="1"/>
</dbReference>
<dbReference type="Gene3D" id="3.40.50.720">
    <property type="entry name" value="NAD(P)-binding Rossmann-like Domain"/>
    <property type="match status" value="1"/>
</dbReference>
<dbReference type="InterPro" id="IPR013099">
    <property type="entry name" value="K_chnl_dom"/>
</dbReference>
<dbReference type="AlphaFoldDB" id="A0A1E5UBU7"/>
<keyword evidence="2" id="KW-1133">Transmembrane helix</keyword>
<comment type="subcellular location">
    <subcellularLocation>
        <location evidence="1">Cell membrane</location>
        <topology evidence="1">Multi-pass membrane protein</topology>
    </subcellularLocation>
</comment>
<sequence>MNRFSALYKRILILVVSILIFVLLGALALMYSEEMRFLDAVWYSIMTLTTVGFGVPDNFSDLGKIITIFLMLFGVGAVLYGLTALSLEFFNGNFSKEYKQNLIKRNMKNLENHIIICGFGRNGRQAARKLILHKKPFVIIDKKPLENRDDEFRNTIFIHGNAVEDEILIKAGVEKANGIIASLPSDADNLFIVISSKELNPKIKVISRASNSSTIKKLKTAGAENVIMPDKIGGEHMASLLITPDLVEFIDNIVLEGTKKINVLEIYTDKLSKEFIGKKLEELKIFPKTGCKIVGYKDVHGEYIINPDESKLIEPNSCIFILGQPHQIENLQNMYPQ</sequence>
<dbReference type="GO" id="GO:0006813">
    <property type="term" value="P:potassium ion transport"/>
    <property type="evidence" value="ECO:0007669"/>
    <property type="project" value="InterPro"/>
</dbReference>
<keyword evidence="2" id="KW-0812">Transmembrane</keyword>
<dbReference type="PROSITE" id="PS51202">
    <property type="entry name" value="RCK_C"/>
    <property type="match status" value="1"/>
</dbReference>
<accession>A0A1E5UBU7</accession>
<dbReference type="EMBL" id="MKGI01000077">
    <property type="protein sequence ID" value="OEL10381.1"/>
    <property type="molecule type" value="Genomic_DNA"/>
</dbReference>
<dbReference type="InterPro" id="IPR003148">
    <property type="entry name" value="RCK_N"/>
</dbReference>
<feature type="transmembrane region" description="Helical" evidence="2">
    <location>
        <begin position="12"/>
        <end position="31"/>
    </location>
</feature>
<dbReference type="Proteomes" id="UP000095601">
    <property type="component" value="Unassembled WGS sequence"/>
</dbReference>
<dbReference type="Gene3D" id="1.10.287.70">
    <property type="match status" value="1"/>
</dbReference>
<keyword evidence="2" id="KW-0472">Membrane</keyword>
<dbReference type="GO" id="GO:0005886">
    <property type="term" value="C:plasma membrane"/>
    <property type="evidence" value="ECO:0007669"/>
    <property type="project" value="UniProtKB-SubCell"/>
</dbReference>
<gene>
    <name evidence="5" type="ORF">BHF72_0473</name>
</gene>
<protein>
    <submittedName>
        <fullName evidence="5">Ion channel family protein</fullName>
    </submittedName>
</protein>
<feature type="transmembrane region" description="Helical" evidence="2">
    <location>
        <begin position="37"/>
        <end position="56"/>
    </location>
</feature>
<evidence type="ECO:0000259" key="3">
    <source>
        <dbReference type="PROSITE" id="PS51201"/>
    </source>
</evidence>
<name>A0A1E5UBU7_9FLAO</name>
<dbReference type="SUPFAM" id="SSF81324">
    <property type="entry name" value="Voltage-gated potassium channels"/>
    <property type="match status" value="1"/>
</dbReference>
<dbReference type="SUPFAM" id="SSF116726">
    <property type="entry name" value="TrkA C-terminal domain-like"/>
    <property type="match status" value="1"/>
</dbReference>
<dbReference type="Gene3D" id="3.30.70.1450">
    <property type="entry name" value="Regulator of K+ conductance, C-terminal domain"/>
    <property type="match status" value="1"/>
</dbReference>
<evidence type="ECO:0000313" key="6">
    <source>
        <dbReference type="Proteomes" id="UP000095601"/>
    </source>
</evidence>
<dbReference type="PANTHER" id="PTHR43833">
    <property type="entry name" value="POTASSIUM CHANNEL PROTEIN 2-RELATED-RELATED"/>
    <property type="match status" value="1"/>
</dbReference>
<feature type="domain" description="RCK C-terminal" evidence="4">
    <location>
        <begin position="251"/>
        <end position="337"/>
    </location>
</feature>
<dbReference type="PANTHER" id="PTHR43833:SF9">
    <property type="entry name" value="POTASSIUM CHANNEL PROTEIN YUGO-RELATED"/>
    <property type="match status" value="1"/>
</dbReference>
<dbReference type="OrthoDB" id="9781411at2"/>
<dbReference type="Pfam" id="PF02080">
    <property type="entry name" value="TrkA_C"/>
    <property type="match status" value="1"/>
</dbReference>
<dbReference type="InterPro" id="IPR050721">
    <property type="entry name" value="Trk_Ktr_HKT_K-transport"/>
</dbReference>
<evidence type="ECO:0000259" key="4">
    <source>
        <dbReference type="PROSITE" id="PS51202"/>
    </source>
</evidence>
<dbReference type="STRING" id="237258.SAMN04489756_1087"/>
<dbReference type="RefSeq" id="WP_069799993.1">
    <property type="nucleotide sequence ID" value="NZ_CP034157.1"/>
</dbReference>
<feature type="domain" description="RCK N-terminal" evidence="3">
    <location>
        <begin position="111"/>
        <end position="228"/>
    </location>
</feature>
<dbReference type="Pfam" id="PF07885">
    <property type="entry name" value="Ion_trans_2"/>
    <property type="match status" value="1"/>
</dbReference>